<organism evidence="4 5">
    <name type="scientific">Amborella trichopoda</name>
    <dbReference type="NCBI Taxonomy" id="13333"/>
    <lineage>
        <taxon>Eukaryota</taxon>
        <taxon>Viridiplantae</taxon>
        <taxon>Streptophyta</taxon>
        <taxon>Embryophyta</taxon>
        <taxon>Tracheophyta</taxon>
        <taxon>Spermatophyta</taxon>
        <taxon>Magnoliopsida</taxon>
        <taxon>Amborellales</taxon>
        <taxon>Amborellaceae</taxon>
        <taxon>Amborella</taxon>
    </lineage>
</organism>
<dbReference type="eggNOG" id="ENOG502QVT6">
    <property type="taxonomic scope" value="Eukaryota"/>
</dbReference>
<dbReference type="AlphaFoldDB" id="W1P287"/>
<dbReference type="Pfam" id="PF07891">
    <property type="entry name" value="DUF1666"/>
    <property type="match status" value="1"/>
</dbReference>
<evidence type="ECO:0000256" key="2">
    <source>
        <dbReference type="SAM" id="MobiDB-lite"/>
    </source>
</evidence>
<dbReference type="HOGENOM" id="CLU_029666_0_0_1"/>
<accession>W1P287</accession>
<feature type="compositionally biased region" description="Basic and acidic residues" evidence="2">
    <location>
        <begin position="219"/>
        <end position="238"/>
    </location>
</feature>
<feature type="coiled-coil region" evidence="1">
    <location>
        <begin position="530"/>
        <end position="564"/>
    </location>
</feature>
<name>W1P287_AMBTC</name>
<evidence type="ECO:0000256" key="3">
    <source>
        <dbReference type="SAM" id="Phobius"/>
    </source>
</evidence>
<keyword evidence="1" id="KW-0175">Coiled coil</keyword>
<dbReference type="OMA" id="KDGFMAM"/>
<evidence type="ECO:0000256" key="1">
    <source>
        <dbReference type="SAM" id="Coils"/>
    </source>
</evidence>
<keyword evidence="3" id="KW-1133">Transmembrane helix</keyword>
<dbReference type="Gramene" id="ERN03967">
    <property type="protein sequence ID" value="ERN03967"/>
    <property type="gene ID" value="AMTR_s00079p00101030"/>
</dbReference>
<dbReference type="InterPro" id="IPR012870">
    <property type="entry name" value="DUF1666"/>
</dbReference>
<feature type="compositionally biased region" description="Acidic residues" evidence="2">
    <location>
        <begin position="239"/>
        <end position="253"/>
    </location>
</feature>
<protein>
    <recommendedName>
        <fullName evidence="6">Ribosomal protein L34Ae</fullName>
    </recommendedName>
</protein>
<keyword evidence="3" id="KW-0472">Membrane</keyword>
<proteinExistence type="predicted"/>
<dbReference type="EMBL" id="KI394313">
    <property type="protein sequence ID" value="ERN03967.1"/>
    <property type="molecule type" value="Genomic_DNA"/>
</dbReference>
<reference evidence="5" key="1">
    <citation type="journal article" date="2013" name="Science">
        <title>The Amborella genome and the evolution of flowering plants.</title>
        <authorList>
            <consortium name="Amborella Genome Project"/>
        </authorList>
    </citation>
    <scope>NUCLEOTIDE SEQUENCE [LARGE SCALE GENOMIC DNA]</scope>
</reference>
<evidence type="ECO:0000313" key="5">
    <source>
        <dbReference type="Proteomes" id="UP000017836"/>
    </source>
</evidence>
<feature type="region of interest" description="Disordered" evidence="2">
    <location>
        <begin position="219"/>
        <end position="283"/>
    </location>
</feature>
<dbReference type="Proteomes" id="UP000017836">
    <property type="component" value="Unassembled WGS sequence"/>
</dbReference>
<keyword evidence="3" id="KW-0812">Transmembrane</keyword>
<gene>
    <name evidence="4" type="ORF">AMTR_s00079p00101030</name>
</gene>
<dbReference type="PANTHER" id="PTHR46702:SF2">
    <property type="entry name" value="DNA LIGASE (DUF1666)"/>
    <property type="match status" value="1"/>
</dbReference>
<sequence length="621" mass="71768">MHIELLLRFCVSSLITSGTKSLANGNSTATANMMMMFELLGFFHVALFLHSSILLFKLFHYIFIGREPTSQRSHEKESLPKEESCRDSSEEWFEREDLIADVTLGGKALVFLPCKTSLKLQDFGIENEEFELCSENIEILGRTYEEAEEIIVEDQISTCSSSVSEVGLEKSSENLDETVEFESLSNKDQDSPDQAVNGNSSYIEFDLEKEKGYHGREGLEGITEPHVEETHEELQREKEEEDEEEEEKEEDDGGGGVEDRDNGCVGTKHSFGEDTITGSSFEWGSSTNYRDSELEDLCSTSSLRSSSARRGEFDSMYKKYDDKMVFLDRISSQKLHEAESFRAAKVGLPRSISQRLSFKMREIKNENSPLKEKERNTYQELEATYVAQICLTWEALNWNYKNLQQIKASKTEERESEVLNYGYISQQFQQFQVLLQRFIEDEPFELGKRPEVFARMRSFNPKLLQVPEFRDADQREEGTDSTVSIAPAVAVVEEAIVTFMNFLIVDRGKSSKILRIIFKRNQSSTNPTLLKSLKKDMEKKKRKLKDLTRRRKCIKRRIRRQSSNEMEILMGLIDLKVISRVLRMSRISTEQLKWCEEKLSRVTIYEGKLFRDFIPIMFPSH</sequence>
<evidence type="ECO:0000313" key="4">
    <source>
        <dbReference type="EMBL" id="ERN03967.1"/>
    </source>
</evidence>
<dbReference type="PANTHER" id="PTHR46702">
    <property type="entry name" value="DNA LIGASE (DUF1666)-RELATED"/>
    <property type="match status" value="1"/>
</dbReference>
<keyword evidence="5" id="KW-1185">Reference proteome</keyword>
<evidence type="ECO:0008006" key="6">
    <source>
        <dbReference type="Google" id="ProtNLM"/>
    </source>
</evidence>
<feature type="transmembrane region" description="Helical" evidence="3">
    <location>
        <begin position="39"/>
        <end position="64"/>
    </location>
</feature>